<evidence type="ECO:0000313" key="2">
    <source>
        <dbReference type="EMBL" id="AFY96100.1"/>
    </source>
</evidence>
<dbReference type="PATRIC" id="fig|1173020.3.peg.5978"/>
<accession>K9UMQ3</accession>
<dbReference type="eggNOG" id="COG0726">
    <property type="taxonomic scope" value="Bacteria"/>
</dbReference>
<dbReference type="Pfam" id="PF01522">
    <property type="entry name" value="Polysacc_deac_1"/>
    <property type="match status" value="1"/>
</dbReference>
<dbReference type="HOGENOM" id="CLU_309446_0_0_3"/>
<dbReference type="KEGG" id="cmp:Cha6605_5210"/>
<evidence type="ECO:0000313" key="3">
    <source>
        <dbReference type="Proteomes" id="UP000010366"/>
    </source>
</evidence>
<keyword evidence="3" id="KW-1185">Reference proteome</keyword>
<dbReference type="OrthoDB" id="574563at2"/>
<dbReference type="Proteomes" id="UP000010366">
    <property type="component" value="Chromosome"/>
</dbReference>
<reference evidence="2 3" key="1">
    <citation type="submission" date="2012-05" db="EMBL/GenBank/DDBJ databases">
        <title>Finished chromosome of genome of Chamaesiphon sp. PCC 6605.</title>
        <authorList>
            <consortium name="US DOE Joint Genome Institute"/>
            <person name="Gugger M."/>
            <person name="Coursin T."/>
            <person name="Rippka R."/>
            <person name="Tandeau De Marsac N."/>
            <person name="Huntemann M."/>
            <person name="Wei C.-L."/>
            <person name="Han J."/>
            <person name="Detter J.C."/>
            <person name="Han C."/>
            <person name="Tapia R."/>
            <person name="Chen A."/>
            <person name="Kyrpides N."/>
            <person name="Mavromatis K."/>
            <person name="Markowitz V."/>
            <person name="Szeto E."/>
            <person name="Ivanova N."/>
            <person name="Pagani I."/>
            <person name="Pati A."/>
            <person name="Goodwin L."/>
            <person name="Nordberg H.P."/>
            <person name="Cantor M.N."/>
            <person name="Hua S.X."/>
            <person name="Woyke T."/>
            <person name="Kerfeld C.A."/>
        </authorList>
    </citation>
    <scope>NUCLEOTIDE SEQUENCE [LARGE SCALE GENOMIC DNA]</scope>
    <source>
        <strain evidence="3">ATCC 27169 / PCC 6605</strain>
    </source>
</reference>
<dbReference type="SUPFAM" id="SSF88713">
    <property type="entry name" value="Glycoside hydrolase/deacetylase"/>
    <property type="match status" value="1"/>
</dbReference>
<dbReference type="GO" id="GO:0045493">
    <property type="term" value="P:xylan catabolic process"/>
    <property type="evidence" value="ECO:0007669"/>
    <property type="project" value="UniProtKB-KW"/>
</dbReference>
<keyword evidence="2" id="KW-0326">Glycosidase</keyword>
<keyword evidence="2" id="KW-0378">Hydrolase</keyword>
<organism evidence="2 3">
    <name type="scientific">Chamaesiphon minutus (strain ATCC 27169 / PCC 6605)</name>
    <dbReference type="NCBI Taxonomy" id="1173020"/>
    <lineage>
        <taxon>Bacteria</taxon>
        <taxon>Bacillati</taxon>
        <taxon>Cyanobacteriota</taxon>
        <taxon>Cyanophyceae</taxon>
        <taxon>Gomontiellales</taxon>
        <taxon>Chamaesiphonaceae</taxon>
        <taxon>Chamaesiphon</taxon>
    </lineage>
</organism>
<sequence length="952" mass="102158">MPESLDPSSNFLPKNTYGNIALDGNLTDWKPLDRLDALPILQVAGYRVYGKKTADSYVLAIDSTSEQIGANTTIWLNTDRNKATGYQVFGLTVGAEYSVNLDTDGTPYLYNGAAGQNPIARLDFARSQDGKTIEIAIPTALMMVDRAEIDAYIDVNDSVFLPGDYASNSLTISNTDLPVRTNPNRRIAIVYSQTSANNFFDQKAYSQLFAAAQSQAIAAGVPFDLLTESDLKDLSKLVNYDALVFPSFTNVNNDDLSAIESSLTQAVAKYGIGIIAAGEFMTNDETGAALAGDPYSRMKNLLGVQRTAGGGIVNAVITAKDVDNNILAPGYTAGEQLLNYDKGIAFAAYSPFGTPGTILAEQIVNGANYNAIVATIAGGQNVHFADGAIFSDSNIVAQAIGSIVDRDATRISLDLTRNNSLFLSRDDVDLSRFSAIAPTVTSQLADVLTNWKTKYGFVGTHFINIGNDPELGESTDWNVMKPIYQRWLALGNEIGTHSYTHPNDPSNLTPSQIEFEFNQSKNIIAQQLGIPVTGAATPGNPDSLALNKQLDNYFQYYTGVGTAYNNAFGFLDPTAQAVYFAPNISFDYNAIGYLNLTNTQTAALWNREYDRLKSSAHKPIIEFAWHEYGATGADPAYDPAIYDNFIAKAAADGTEFVTFDDAQNRLRTFQKSAIKIERIGDTITAKVMPDSNTAGVGKFSLDIRASKPIKNVGSYYAFDKDSVFLTKTGGNYTINLGTAADNVTHIVALPQRAELISVAGDGQNLDYTFNGEGKISLDLNLSANTNLMATGADSYNLIGNRLEMTFASSGTHSATVKVGSNLGTSGNDLLLGGNSSNPLVGVDPCSDTAGKGEIDTLVHSGSSNRFILGDRQQVYYNDANSTNDGLNDYATIVGFDASSDVIQLKGKATDYSLSTVPTGTAINNNLFGQPELIGIVENTSELSLTGGYFNYV</sequence>
<protein>
    <submittedName>
        <fullName evidence="2">Putative xylanase/chitin deacetylase</fullName>
    </submittedName>
</protein>
<dbReference type="AlphaFoldDB" id="K9UMQ3"/>
<dbReference type="GO" id="GO:0016810">
    <property type="term" value="F:hydrolase activity, acting on carbon-nitrogen (but not peptide) bonds"/>
    <property type="evidence" value="ECO:0007669"/>
    <property type="project" value="InterPro"/>
</dbReference>
<keyword evidence="2" id="KW-0858">Xylan degradation</keyword>
<dbReference type="GO" id="GO:0016798">
    <property type="term" value="F:hydrolase activity, acting on glycosyl bonds"/>
    <property type="evidence" value="ECO:0007669"/>
    <property type="project" value="UniProtKB-KW"/>
</dbReference>
<gene>
    <name evidence="2" type="ORF">Cha6605_5210</name>
</gene>
<dbReference type="InterPro" id="IPR002509">
    <property type="entry name" value="NODB_dom"/>
</dbReference>
<dbReference type="RefSeq" id="WP_015162184.1">
    <property type="nucleotide sequence ID" value="NC_019697.1"/>
</dbReference>
<dbReference type="Gene3D" id="3.20.20.370">
    <property type="entry name" value="Glycoside hydrolase/deacetylase"/>
    <property type="match status" value="1"/>
</dbReference>
<evidence type="ECO:0000259" key="1">
    <source>
        <dbReference type="Pfam" id="PF01522"/>
    </source>
</evidence>
<keyword evidence="2" id="KW-0624">Polysaccharide degradation</keyword>
<dbReference type="InterPro" id="IPR029062">
    <property type="entry name" value="Class_I_gatase-like"/>
</dbReference>
<proteinExistence type="predicted"/>
<dbReference type="InterPro" id="IPR011330">
    <property type="entry name" value="Glyco_hydro/deAcase_b/a-brl"/>
</dbReference>
<dbReference type="Gene3D" id="3.40.50.880">
    <property type="match status" value="1"/>
</dbReference>
<dbReference type="STRING" id="1173020.Cha6605_5210"/>
<keyword evidence="2" id="KW-0119">Carbohydrate metabolism</keyword>
<feature type="domain" description="NodB homology" evidence="1">
    <location>
        <begin position="429"/>
        <end position="539"/>
    </location>
</feature>
<name>K9UMQ3_CHAP6</name>
<dbReference type="EMBL" id="CP003600">
    <property type="protein sequence ID" value="AFY96100.1"/>
    <property type="molecule type" value="Genomic_DNA"/>
</dbReference>